<gene>
    <name evidence="1" type="ORF">HMPREF1862_00191</name>
</gene>
<dbReference type="AlphaFoldDB" id="A0AB34X0Y6"/>
<sequence length="39" mass="4793">MLPLRNHRQELHMPARPEKYGSLWHGKNVLGHRRDIYER</sequence>
<proteinExistence type="predicted"/>
<evidence type="ECO:0000313" key="2">
    <source>
        <dbReference type="Proteomes" id="UP000070572"/>
    </source>
</evidence>
<accession>A0AB34X0Y6</accession>
<dbReference type="Proteomes" id="UP000070572">
    <property type="component" value="Unassembled WGS sequence"/>
</dbReference>
<reference evidence="1 2" key="1">
    <citation type="submission" date="2016-01" db="EMBL/GenBank/DDBJ databases">
        <authorList>
            <person name="Mitreva M."/>
            <person name="Pepin K.H."/>
            <person name="Mihindukulasuriya K.A."/>
            <person name="Fulton R."/>
            <person name="Fronick C."/>
            <person name="O'Laughlin M."/>
            <person name="Miner T."/>
            <person name="Herter B."/>
            <person name="Rosa B.A."/>
            <person name="Cordes M."/>
            <person name="Tomlinson C."/>
            <person name="Wollam A."/>
            <person name="Palsikar V.B."/>
            <person name="Mardis E.R."/>
            <person name="Wilson R.K."/>
        </authorList>
    </citation>
    <scope>NUCLEOTIDE SEQUENCE [LARGE SCALE GENOMIC DNA]</scope>
    <source>
        <strain evidence="1 2">DNF00696</strain>
    </source>
</reference>
<organism evidence="1 2">
    <name type="scientific">Varibaculum cambriense</name>
    <dbReference type="NCBI Taxonomy" id="184870"/>
    <lineage>
        <taxon>Bacteria</taxon>
        <taxon>Bacillati</taxon>
        <taxon>Actinomycetota</taxon>
        <taxon>Actinomycetes</taxon>
        <taxon>Actinomycetales</taxon>
        <taxon>Actinomycetaceae</taxon>
        <taxon>Varibaculum</taxon>
    </lineage>
</organism>
<protein>
    <submittedName>
        <fullName evidence="1">Uncharacterized protein</fullName>
    </submittedName>
</protein>
<name>A0AB34X0Y6_9ACTO</name>
<dbReference type="EMBL" id="LSDN01000005">
    <property type="protein sequence ID" value="KXB81766.1"/>
    <property type="molecule type" value="Genomic_DNA"/>
</dbReference>
<comment type="caution">
    <text evidence="1">The sequence shown here is derived from an EMBL/GenBank/DDBJ whole genome shotgun (WGS) entry which is preliminary data.</text>
</comment>
<evidence type="ECO:0000313" key="1">
    <source>
        <dbReference type="EMBL" id="KXB81766.1"/>
    </source>
</evidence>